<feature type="compositionally biased region" description="Basic and acidic residues" evidence="1">
    <location>
        <begin position="57"/>
        <end position="78"/>
    </location>
</feature>
<keyword evidence="3" id="KW-1185">Reference proteome</keyword>
<sequence length="115" mass="13838">GVKKMKKYIQKAIDFGVESGYLIPKDAAYKLLRVSSDLMNDGNYAGKVRKSVSRVSQVRDKSPRRTPIKFEDYEVQEARRRRKRRRSGRRRRRRSRSGSRRRRRSRRRRGRRRSG</sequence>
<feature type="non-terminal residue" evidence="2">
    <location>
        <position position="1"/>
    </location>
</feature>
<name>A0A0L7R417_9HYME</name>
<reference evidence="2 3" key="1">
    <citation type="submission" date="2015-07" db="EMBL/GenBank/DDBJ databases">
        <title>The genome of Habropoda laboriosa.</title>
        <authorList>
            <person name="Pan H."/>
            <person name="Kapheim K."/>
        </authorList>
    </citation>
    <scope>NUCLEOTIDE SEQUENCE [LARGE SCALE GENOMIC DNA]</scope>
    <source>
        <strain evidence="2">0110345459</strain>
    </source>
</reference>
<protein>
    <submittedName>
        <fullName evidence="2">Uncharacterized protein</fullName>
    </submittedName>
</protein>
<organism evidence="2 3">
    <name type="scientific">Habropoda laboriosa</name>
    <dbReference type="NCBI Taxonomy" id="597456"/>
    <lineage>
        <taxon>Eukaryota</taxon>
        <taxon>Metazoa</taxon>
        <taxon>Ecdysozoa</taxon>
        <taxon>Arthropoda</taxon>
        <taxon>Hexapoda</taxon>
        <taxon>Insecta</taxon>
        <taxon>Pterygota</taxon>
        <taxon>Neoptera</taxon>
        <taxon>Endopterygota</taxon>
        <taxon>Hymenoptera</taxon>
        <taxon>Apocrita</taxon>
        <taxon>Aculeata</taxon>
        <taxon>Apoidea</taxon>
        <taxon>Anthophila</taxon>
        <taxon>Apidae</taxon>
        <taxon>Habropoda</taxon>
    </lineage>
</organism>
<dbReference type="AlphaFoldDB" id="A0A0L7R417"/>
<gene>
    <name evidence="2" type="ORF">WH47_00659</name>
</gene>
<accession>A0A0L7R417</accession>
<feature type="compositionally biased region" description="Basic residues" evidence="1">
    <location>
        <begin position="79"/>
        <end position="115"/>
    </location>
</feature>
<evidence type="ECO:0000256" key="1">
    <source>
        <dbReference type="SAM" id="MobiDB-lite"/>
    </source>
</evidence>
<evidence type="ECO:0000313" key="3">
    <source>
        <dbReference type="Proteomes" id="UP000053825"/>
    </source>
</evidence>
<evidence type="ECO:0000313" key="2">
    <source>
        <dbReference type="EMBL" id="KOC65635.1"/>
    </source>
</evidence>
<dbReference type="OrthoDB" id="7701698at2759"/>
<dbReference type="EMBL" id="KQ414658">
    <property type="protein sequence ID" value="KOC65635.1"/>
    <property type="molecule type" value="Genomic_DNA"/>
</dbReference>
<proteinExistence type="predicted"/>
<dbReference type="Proteomes" id="UP000053825">
    <property type="component" value="Unassembled WGS sequence"/>
</dbReference>
<feature type="region of interest" description="Disordered" evidence="1">
    <location>
        <begin position="49"/>
        <end position="115"/>
    </location>
</feature>